<organism evidence="5 6">
    <name type="scientific">Treponema succinifaciens (strain ATCC 33096 / DSM 2489 / 6091)</name>
    <dbReference type="NCBI Taxonomy" id="869209"/>
    <lineage>
        <taxon>Bacteria</taxon>
        <taxon>Pseudomonadati</taxon>
        <taxon>Spirochaetota</taxon>
        <taxon>Spirochaetia</taxon>
        <taxon>Spirochaetales</taxon>
        <taxon>Treponemataceae</taxon>
        <taxon>Treponema</taxon>
    </lineage>
</organism>
<dbReference type="NCBIfam" id="NF033788">
    <property type="entry name" value="HTH_metalloreg"/>
    <property type="match status" value="1"/>
</dbReference>
<dbReference type="GO" id="GO:0003677">
    <property type="term" value="F:DNA binding"/>
    <property type="evidence" value="ECO:0007669"/>
    <property type="project" value="UniProtKB-KW"/>
</dbReference>
<dbReference type="PRINTS" id="PR00778">
    <property type="entry name" value="HTHARSR"/>
</dbReference>
<evidence type="ECO:0000256" key="3">
    <source>
        <dbReference type="ARBA" id="ARBA00023163"/>
    </source>
</evidence>
<dbReference type="GO" id="GO:0003700">
    <property type="term" value="F:DNA-binding transcription factor activity"/>
    <property type="evidence" value="ECO:0007669"/>
    <property type="project" value="InterPro"/>
</dbReference>
<dbReference type="KEGG" id="tsu:Tresu_1876"/>
<name>F2NSJ1_TRES6</name>
<dbReference type="eggNOG" id="COG0640">
    <property type="taxonomic scope" value="Bacteria"/>
</dbReference>
<keyword evidence="6" id="KW-1185">Reference proteome</keyword>
<dbReference type="RefSeq" id="WP_013702046.1">
    <property type="nucleotide sequence ID" value="NC_015385.1"/>
</dbReference>
<evidence type="ECO:0000256" key="2">
    <source>
        <dbReference type="ARBA" id="ARBA00023125"/>
    </source>
</evidence>
<dbReference type="AlphaFoldDB" id="F2NSJ1"/>
<dbReference type="SMART" id="SM00418">
    <property type="entry name" value="HTH_ARSR"/>
    <property type="match status" value="1"/>
</dbReference>
<dbReference type="InterPro" id="IPR036390">
    <property type="entry name" value="WH_DNA-bd_sf"/>
</dbReference>
<evidence type="ECO:0000313" key="6">
    <source>
        <dbReference type="Proteomes" id="UP000006852"/>
    </source>
</evidence>
<protein>
    <submittedName>
        <fullName evidence="5">Regulatory protein ArsR</fullName>
    </submittedName>
</protein>
<keyword evidence="3" id="KW-0804">Transcription</keyword>
<dbReference type="GeneID" id="302999015"/>
<feature type="domain" description="HTH arsR-type" evidence="4">
    <location>
        <begin position="8"/>
        <end position="111"/>
    </location>
</feature>
<proteinExistence type="predicted"/>
<dbReference type="OrthoDB" id="9798835at2"/>
<evidence type="ECO:0000256" key="1">
    <source>
        <dbReference type="ARBA" id="ARBA00023015"/>
    </source>
</evidence>
<dbReference type="HOGENOM" id="CLU_097806_8_0_12"/>
<gene>
    <name evidence="5" type="ordered locus">Tresu_1876</name>
</gene>
<dbReference type="CDD" id="cd00090">
    <property type="entry name" value="HTH_ARSR"/>
    <property type="match status" value="1"/>
</dbReference>
<keyword evidence="2" id="KW-0238">DNA-binding</keyword>
<dbReference type="EMBL" id="CP002631">
    <property type="protein sequence ID" value="AEB14765.1"/>
    <property type="molecule type" value="Genomic_DNA"/>
</dbReference>
<evidence type="ECO:0000259" key="4">
    <source>
        <dbReference type="PROSITE" id="PS50987"/>
    </source>
</evidence>
<sequence length="116" mass="13095">MAISKSELKKIHEMLNKCGPLFIALGDEVRQKLILDIADAGEEGISVMDLTSKSNLSRPAISHHLKILKDSGFVKTIKRGTWVFYKISISENFAEIDKLVNESLRIIEKVRKEQAE</sequence>
<reference evidence="6" key="2">
    <citation type="submission" date="2011-04" db="EMBL/GenBank/DDBJ databases">
        <title>The complete genome of chromosome of Treponema succinifaciens DSM 2489.</title>
        <authorList>
            <person name="Lucas S."/>
            <person name="Copeland A."/>
            <person name="Lapidus A."/>
            <person name="Bruce D."/>
            <person name="Goodwin L."/>
            <person name="Pitluck S."/>
            <person name="Peters L."/>
            <person name="Kyrpides N."/>
            <person name="Mavromatis K."/>
            <person name="Ivanova N."/>
            <person name="Ovchinnikova G."/>
            <person name="Teshima H."/>
            <person name="Detter J.C."/>
            <person name="Tapia R."/>
            <person name="Han C."/>
            <person name="Land M."/>
            <person name="Hauser L."/>
            <person name="Markowitz V."/>
            <person name="Cheng J.-F."/>
            <person name="Hugenholtz P."/>
            <person name="Woyke T."/>
            <person name="Wu D."/>
            <person name="Gronow S."/>
            <person name="Wellnitz S."/>
            <person name="Brambilla E."/>
            <person name="Klenk H.-P."/>
            <person name="Eisen J.A."/>
        </authorList>
    </citation>
    <scope>NUCLEOTIDE SEQUENCE [LARGE SCALE GENOMIC DNA]</scope>
    <source>
        <strain evidence="6">ATCC 33096 / DSM 2489 / 6091</strain>
    </source>
</reference>
<dbReference type="PANTHER" id="PTHR33154:SF33">
    <property type="entry name" value="TRANSCRIPTIONAL REPRESSOR SDPR"/>
    <property type="match status" value="1"/>
</dbReference>
<dbReference type="Pfam" id="PF01022">
    <property type="entry name" value="HTH_5"/>
    <property type="match status" value="1"/>
</dbReference>
<dbReference type="STRING" id="869209.Tresu_1876"/>
<dbReference type="InterPro" id="IPR036388">
    <property type="entry name" value="WH-like_DNA-bd_sf"/>
</dbReference>
<dbReference type="PROSITE" id="PS50987">
    <property type="entry name" value="HTH_ARSR_2"/>
    <property type="match status" value="1"/>
</dbReference>
<dbReference type="InterPro" id="IPR011991">
    <property type="entry name" value="ArsR-like_HTH"/>
</dbReference>
<dbReference type="SUPFAM" id="SSF46785">
    <property type="entry name" value="Winged helix' DNA-binding domain"/>
    <property type="match status" value="1"/>
</dbReference>
<reference evidence="5 6" key="1">
    <citation type="journal article" date="2011" name="Stand. Genomic Sci.">
        <title>Complete genome sequence of Treponema succinifaciens type strain (6091).</title>
        <authorList>
            <person name="Han C."/>
            <person name="Gronow S."/>
            <person name="Teshima H."/>
            <person name="Lapidus A."/>
            <person name="Nolan M."/>
            <person name="Lucas S."/>
            <person name="Hammon N."/>
            <person name="Deshpande S."/>
            <person name="Cheng J.F."/>
            <person name="Zeytun A."/>
            <person name="Tapia R."/>
            <person name="Goodwin L."/>
            <person name="Pitluck S."/>
            <person name="Liolios K."/>
            <person name="Pagani I."/>
            <person name="Ivanova N."/>
            <person name="Mavromatis K."/>
            <person name="Mikhailova N."/>
            <person name="Huntemann M."/>
            <person name="Pati A."/>
            <person name="Chen A."/>
            <person name="Palaniappan K."/>
            <person name="Land M."/>
            <person name="Hauser L."/>
            <person name="Brambilla E.M."/>
            <person name="Rohde M."/>
            <person name="Goker M."/>
            <person name="Woyke T."/>
            <person name="Bristow J."/>
            <person name="Eisen J.A."/>
            <person name="Markowitz V."/>
            <person name="Hugenholtz P."/>
            <person name="Kyrpides N.C."/>
            <person name="Klenk H.P."/>
            <person name="Detter J.C."/>
        </authorList>
    </citation>
    <scope>NUCLEOTIDE SEQUENCE [LARGE SCALE GENOMIC DNA]</scope>
    <source>
        <strain evidence="6">ATCC 33096 / DSM 2489 / 6091</strain>
    </source>
</reference>
<keyword evidence="1" id="KW-0805">Transcription regulation</keyword>
<dbReference type="PANTHER" id="PTHR33154">
    <property type="entry name" value="TRANSCRIPTIONAL REGULATOR, ARSR FAMILY"/>
    <property type="match status" value="1"/>
</dbReference>
<dbReference type="InterPro" id="IPR001845">
    <property type="entry name" value="HTH_ArsR_DNA-bd_dom"/>
</dbReference>
<dbReference type="InterPro" id="IPR051081">
    <property type="entry name" value="HTH_MetalResp_TranReg"/>
</dbReference>
<evidence type="ECO:0000313" key="5">
    <source>
        <dbReference type="EMBL" id="AEB14765.1"/>
    </source>
</evidence>
<dbReference type="Proteomes" id="UP000006852">
    <property type="component" value="Chromosome"/>
</dbReference>
<dbReference type="Gene3D" id="1.10.10.10">
    <property type="entry name" value="Winged helix-like DNA-binding domain superfamily/Winged helix DNA-binding domain"/>
    <property type="match status" value="1"/>
</dbReference>
<accession>F2NSJ1</accession>